<feature type="compositionally biased region" description="Polar residues" evidence="1">
    <location>
        <begin position="275"/>
        <end position="285"/>
    </location>
</feature>
<name>A0A086ZMQ3_9BIFI</name>
<evidence type="ECO:0000313" key="3">
    <source>
        <dbReference type="EMBL" id="KFI47803.1"/>
    </source>
</evidence>
<comment type="caution">
    <text evidence="3">The sequence shown here is derived from an EMBL/GenBank/DDBJ whole genome shotgun (WGS) entry which is preliminary data.</text>
</comment>
<accession>A0A086ZMQ3</accession>
<feature type="signal peptide" evidence="2">
    <location>
        <begin position="1"/>
        <end position="18"/>
    </location>
</feature>
<feature type="region of interest" description="Disordered" evidence="1">
    <location>
        <begin position="273"/>
        <end position="307"/>
    </location>
</feature>
<feature type="chain" id="PRO_5038965979" description="Lipoprotein" evidence="2">
    <location>
        <begin position="19"/>
        <end position="344"/>
    </location>
</feature>
<keyword evidence="4" id="KW-1185">Reference proteome</keyword>
<reference evidence="3 4" key="1">
    <citation type="submission" date="2014-03" db="EMBL/GenBank/DDBJ databases">
        <title>Genomics of Bifidobacteria.</title>
        <authorList>
            <person name="Ventura M."/>
            <person name="Milani C."/>
            <person name="Lugli G.A."/>
        </authorList>
    </citation>
    <scope>NUCLEOTIDE SEQUENCE [LARGE SCALE GENOMIC DNA]</scope>
    <source>
        <strain evidence="3 4">DSM 23969</strain>
    </source>
</reference>
<evidence type="ECO:0000313" key="4">
    <source>
        <dbReference type="Proteomes" id="UP000029108"/>
    </source>
</evidence>
<keyword evidence="2" id="KW-0732">Signal</keyword>
<sequence>MACSPLVARLVAAIATLAATLSLSSCTMPRFAGRAESEQTPSACESAYYAASDSSAMAASGSGWPAIMRYLSARSAASQWIEVSAQCTDRFSEGVIRAAQSQYAAATLGERLGLGDDASSADAAQTDGTAESSSIDGSGDSAAVVNAPADVSSTSASAAHDLTGVSDLSVEPAVLASMALAEDRAGFIAEILTARGDDGNATLKLSSMHKSAGERLISLSEIEAAADPRQKAYDVSQLLAHPNEIVDPATGLTAPTLAVAEINCAREELAALSPAEQTASSSDTGSADVSDSAKAADNADATASATNEARKESASLRILARFVASRAARAFSYGYPTFDQALFD</sequence>
<feature type="region of interest" description="Disordered" evidence="1">
    <location>
        <begin position="117"/>
        <end position="141"/>
    </location>
</feature>
<protein>
    <recommendedName>
        <fullName evidence="5">Lipoprotein</fullName>
    </recommendedName>
</protein>
<dbReference type="AlphaFoldDB" id="A0A086ZMQ3"/>
<dbReference type="Proteomes" id="UP000029108">
    <property type="component" value="Unassembled WGS sequence"/>
</dbReference>
<dbReference type="EMBL" id="JGYN01000031">
    <property type="protein sequence ID" value="KFI47803.1"/>
    <property type="molecule type" value="Genomic_DNA"/>
</dbReference>
<proteinExistence type="predicted"/>
<feature type="compositionally biased region" description="Low complexity" evidence="1">
    <location>
        <begin position="286"/>
        <end position="305"/>
    </location>
</feature>
<evidence type="ECO:0000256" key="1">
    <source>
        <dbReference type="SAM" id="MobiDB-lite"/>
    </source>
</evidence>
<evidence type="ECO:0000256" key="2">
    <source>
        <dbReference type="SAM" id="SignalP"/>
    </source>
</evidence>
<organism evidence="3 4">
    <name type="scientific">Bifidobacterium biavatii DSM 23969</name>
    <dbReference type="NCBI Taxonomy" id="1437608"/>
    <lineage>
        <taxon>Bacteria</taxon>
        <taxon>Bacillati</taxon>
        <taxon>Actinomycetota</taxon>
        <taxon>Actinomycetes</taxon>
        <taxon>Bifidobacteriales</taxon>
        <taxon>Bifidobacteriaceae</taxon>
        <taxon>Bifidobacterium</taxon>
    </lineage>
</organism>
<gene>
    <name evidence="3" type="ORF">BBIA_2275</name>
</gene>
<dbReference type="eggNOG" id="ENOG5031XYD">
    <property type="taxonomic scope" value="Bacteria"/>
</dbReference>
<evidence type="ECO:0008006" key="5">
    <source>
        <dbReference type="Google" id="ProtNLM"/>
    </source>
</evidence>
<dbReference type="STRING" id="1437608.GCA_000771645_00389"/>